<protein>
    <submittedName>
        <fullName evidence="2">Uncharacterized protein</fullName>
    </submittedName>
</protein>
<feature type="region of interest" description="Disordered" evidence="1">
    <location>
        <begin position="334"/>
        <end position="355"/>
    </location>
</feature>
<proteinExistence type="predicted"/>
<feature type="region of interest" description="Disordered" evidence="1">
    <location>
        <begin position="165"/>
        <end position="239"/>
    </location>
</feature>
<sequence length="585" mass="64499">MPATATFDLGNIKAIRKQSNLSLTITTSFDIIMPHLCSEIPTAAGLYESSMAGDIWIAKAGSCQLEFLTLVDGKLPDSTTLEPAIIVELGNLAASCSVWEEIGLELRVKHSTPIATIVGRGSPQATYFLHHPDLSSDMIAPPNVPCAKFQGMKCEVNICFGTNKSKRKSEPHTTAPRPTDPTIPKSQPSESPPRHRYGLRSRPKPTKKAMAAQEDMEHMAPYSTSDTISPSSSRDSGELDQSAFKAPLISEKILTDISALLDGALHKLIGIKKAPPGTKIVESIPHPPLIDIAPAVWNLRYLQSMAAHAKVIPTIAHGIARLKSARSERLRQKVDKLTQSKEPNRQADEQLKEDGDTSEVRKKLWILCQTRIRVAPVARGGNRKDTNLDADLHTAEEAVPELAMVPFQPEPSQLEEAEGVNSYWEGSSSGFVLDVRYHQQAMEGNIFYDLPEGALGEFDNNTGDMEICQEEMEDPFYDLVEEAPGDNYHHITDLDDLGHVTDGDAYYQLPEGDAGELVIQHATDELSQHHMHYHNADSGSSSEADYFYADGYGNIYPVERPRRSETLELEWVSEDDMTPDSIEHG</sequence>
<accession>A0AA40CF60</accession>
<evidence type="ECO:0000256" key="1">
    <source>
        <dbReference type="SAM" id="MobiDB-lite"/>
    </source>
</evidence>
<gene>
    <name evidence="2" type="ORF">B0T17DRAFT_31799</name>
</gene>
<feature type="compositionally biased region" description="Basic residues" evidence="1">
    <location>
        <begin position="194"/>
        <end position="207"/>
    </location>
</feature>
<comment type="caution">
    <text evidence="2">The sequence shown here is derived from an EMBL/GenBank/DDBJ whole genome shotgun (WGS) entry which is preliminary data.</text>
</comment>
<dbReference type="Proteomes" id="UP001174934">
    <property type="component" value="Unassembled WGS sequence"/>
</dbReference>
<reference evidence="2" key="1">
    <citation type="submission" date="2023-06" db="EMBL/GenBank/DDBJ databases">
        <title>Genome-scale phylogeny and comparative genomics of the fungal order Sordariales.</title>
        <authorList>
            <consortium name="Lawrence Berkeley National Laboratory"/>
            <person name="Hensen N."/>
            <person name="Bonometti L."/>
            <person name="Westerberg I."/>
            <person name="Brannstrom I.O."/>
            <person name="Guillou S."/>
            <person name="Cros-Aarteil S."/>
            <person name="Calhoun S."/>
            <person name="Haridas S."/>
            <person name="Kuo A."/>
            <person name="Mondo S."/>
            <person name="Pangilinan J."/>
            <person name="Riley R."/>
            <person name="LaButti K."/>
            <person name="Andreopoulos B."/>
            <person name="Lipzen A."/>
            <person name="Chen C."/>
            <person name="Yanf M."/>
            <person name="Daum C."/>
            <person name="Ng V."/>
            <person name="Clum A."/>
            <person name="Steindorff A."/>
            <person name="Ohm R."/>
            <person name="Martin F."/>
            <person name="Silar P."/>
            <person name="Natvig D."/>
            <person name="Lalanne C."/>
            <person name="Gautier V."/>
            <person name="Ament-velasquez S.L."/>
            <person name="Kruys A."/>
            <person name="Hutchinson M.I."/>
            <person name="Powell A.J."/>
            <person name="Barry K."/>
            <person name="Miller A.N."/>
            <person name="Grigoriev I.V."/>
            <person name="Debuchy R."/>
            <person name="Gladieux P."/>
            <person name="Thoren M.H."/>
            <person name="Johannesson H."/>
        </authorList>
    </citation>
    <scope>NUCLEOTIDE SEQUENCE</scope>
    <source>
        <strain evidence="2">SMH3391-2</strain>
    </source>
</reference>
<dbReference type="EMBL" id="JAULSR010000001">
    <property type="protein sequence ID" value="KAK0635134.1"/>
    <property type="molecule type" value="Genomic_DNA"/>
</dbReference>
<organism evidence="2 3">
    <name type="scientific">Bombardia bombarda</name>
    <dbReference type="NCBI Taxonomy" id="252184"/>
    <lineage>
        <taxon>Eukaryota</taxon>
        <taxon>Fungi</taxon>
        <taxon>Dikarya</taxon>
        <taxon>Ascomycota</taxon>
        <taxon>Pezizomycotina</taxon>
        <taxon>Sordariomycetes</taxon>
        <taxon>Sordariomycetidae</taxon>
        <taxon>Sordariales</taxon>
        <taxon>Lasiosphaeriaceae</taxon>
        <taxon>Bombardia</taxon>
    </lineage>
</organism>
<name>A0AA40CF60_9PEZI</name>
<feature type="compositionally biased region" description="Low complexity" evidence="1">
    <location>
        <begin position="223"/>
        <end position="234"/>
    </location>
</feature>
<dbReference type="AlphaFoldDB" id="A0AA40CF60"/>
<keyword evidence="3" id="KW-1185">Reference proteome</keyword>
<evidence type="ECO:0000313" key="3">
    <source>
        <dbReference type="Proteomes" id="UP001174934"/>
    </source>
</evidence>
<evidence type="ECO:0000313" key="2">
    <source>
        <dbReference type="EMBL" id="KAK0635134.1"/>
    </source>
</evidence>